<evidence type="ECO:0000256" key="1">
    <source>
        <dbReference type="SAM" id="MobiDB-lite"/>
    </source>
</evidence>
<evidence type="ECO:0000313" key="2">
    <source>
        <dbReference type="EMBL" id="THH07329.1"/>
    </source>
</evidence>
<sequence length="93" mass="9709">MLAVTFVAMPPDLPVKTSPLGPSEGSKALPASAYPNLTLTSIVSAPSTLFHCASLSAGAFSDFTFGGSSRCRDDSSRMSQNANQCEAAHIRYP</sequence>
<organism evidence="2 3">
    <name type="scientific">Bondarzewia mesenterica</name>
    <dbReference type="NCBI Taxonomy" id="1095465"/>
    <lineage>
        <taxon>Eukaryota</taxon>
        <taxon>Fungi</taxon>
        <taxon>Dikarya</taxon>
        <taxon>Basidiomycota</taxon>
        <taxon>Agaricomycotina</taxon>
        <taxon>Agaricomycetes</taxon>
        <taxon>Russulales</taxon>
        <taxon>Bondarzewiaceae</taxon>
        <taxon>Bondarzewia</taxon>
    </lineage>
</organism>
<accession>A0A4S4L7B0</accession>
<proteinExistence type="predicted"/>
<protein>
    <submittedName>
        <fullName evidence="2">Uncharacterized protein</fullName>
    </submittedName>
</protein>
<feature type="region of interest" description="Disordered" evidence="1">
    <location>
        <begin position="71"/>
        <end position="93"/>
    </location>
</feature>
<gene>
    <name evidence="2" type="ORF">EW146_g9354</name>
</gene>
<dbReference type="AlphaFoldDB" id="A0A4S4L7B0"/>
<dbReference type="Proteomes" id="UP000310158">
    <property type="component" value="Unassembled WGS sequence"/>
</dbReference>
<reference evidence="2 3" key="1">
    <citation type="submission" date="2019-02" db="EMBL/GenBank/DDBJ databases">
        <title>Genome sequencing of the rare red list fungi Bondarzewia mesenterica.</title>
        <authorList>
            <person name="Buettner E."/>
            <person name="Kellner H."/>
        </authorList>
    </citation>
    <scope>NUCLEOTIDE SEQUENCE [LARGE SCALE GENOMIC DNA]</scope>
    <source>
        <strain evidence="2 3">DSM 108281</strain>
    </source>
</reference>
<evidence type="ECO:0000313" key="3">
    <source>
        <dbReference type="Proteomes" id="UP000310158"/>
    </source>
</evidence>
<dbReference type="EMBL" id="SGPL01000788">
    <property type="protein sequence ID" value="THH07329.1"/>
    <property type="molecule type" value="Genomic_DNA"/>
</dbReference>
<comment type="caution">
    <text evidence="2">The sequence shown here is derived from an EMBL/GenBank/DDBJ whole genome shotgun (WGS) entry which is preliminary data.</text>
</comment>
<name>A0A4S4L7B0_9AGAM</name>
<keyword evidence="3" id="KW-1185">Reference proteome</keyword>